<evidence type="ECO:0000259" key="9">
    <source>
        <dbReference type="SMART" id="SM01098"/>
    </source>
</evidence>
<dbReference type="Pfam" id="PF07521">
    <property type="entry name" value="RMMBL"/>
    <property type="match status" value="1"/>
</dbReference>
<keyword evidence="4" id="KW-0378">Hydrolase</keyword>
<dbReference type="InterPro" id="IPR021718">
    <property type="entry name" value="CPSF73-100_C"/>
</dbReference>
<keyword evidence="3" id="KW-0540">Nuclease</keyword>
<evidence type="ECO:0000256" key="2">
    <source>
        <dbReference type="ARBA" id="ARBA00022664"/>
    </source>
</evidence>
<dbReference type="PANTHER" id="PTHR11203:SF11">
    <property type="entry name" value="CLEAVAGE AND POLYADENYLATION SPECIFICITY FACTOR SUBUNIT 3"/>
    <property type="match status" value="1"/>
</dbReference>
<dbReference type="InterPro" id="IPR001279">
    <property type="entry name" value="Metallo-B-lactamas"/>
</dbReference>
<name>A0ABR3KQ04_TRISP</name>
<feature type="domain" description="Pre-mRNA 3'-end-processing endonuclease polyadenylation factor C-term" evidence="9">
    <location>
        <begin position="501"/>
        <end position="709"/>
    </location>
</feature>
<feature type="domain" description="Beta-Casp" evidence="8">
    <location>
        <begin position="271"/>
        <end position="392"/>
    </location>
</feature>
<evidence type="ECO:0000256" key="6">
    <source>
        <dbReference type="SAM" id="SignalP"/>
    </source>
</evidence>
<evidence type="ECO:0000256" key="1">
    <source>
        <dbReference type="ARBA" id="ARBA00004123"/>
    </source>
</evidence>
<dbReference type="Pfam" id="PF00753">
    <property type="entry name" value="Lactamase_B"/>
    <property type="match status" value="1"/>
</dbReference>
<dbReference type="EMBL" id="JBEUSY010000195">
    <property type="protein sequence ID" value="KAL1242683.1"/>
    <property type="molecule type" value="Genomic_DNA"/>
</dbReference>
<dbReference type="InterPro" id="IPR036866">
    <property type="entry name" value="RibonucZ/Hydroxyglut_hydro"/>
</dbReference>
<comment type="subcellular location">
    <subcellularLocation>
        <location evidence="1">Nucleus</location>
    </subcellularLocation>
</comment>
<feature type="chain" id="PRO_5046774550" evidence="6">
    <location>
        <begin position="27"/>
        <end position="709"/>
    </location>
</feature>
<proteinExistence type="predicted"/>
<evidence type="ECO:0000313" key="10">
    <source>
        <dbReference type="EMBL" id="KAL1242683.1"/>
    </source>
</evidence>
<keyword evidence="6" id="KW-0732">Signal</keyword>
<dbReference type="InterPro" id="IPR011108">
    <property type="entry name" value="RMMBL"/>
</dbReference>
<feature type="signal peptide" evidence="6">
    <location>
        <begin position="1"/>
        <end position="26"/>
    </location>
</feature>
<evidence type="ECO:0000256" key="3">
    <source>
        <dbReference type="ARBA" id="ARBA00022722"/>
    </source>
</evidence>
<keyword evidence="11" id="KW-1185">Reference proteome</keyword>
<comment type="caution">
    <text evidence="10">The sequence shown here is derived from an EMBL/GenBank/DDBJ whole genome shotgun (WGS) entry which is preliminary data.</text>
</comment>
<sequence length="709" mass="80160">MSRLFYDYKNFILIFLVILQIGVIEMAEVLEGEDDELIIKPLGAGQEVGRSCILIQFKGKSILLDCGIHPGLNGVDALPFVDTIDCEKVDLLLVTHFHLDHCGGLPWFLEKTTFRGRCFMTHATKAIYPIILSDYVKVSNIGLDQMLYSEDELEKSMDKIELIDFHEQKEVNGIKFWCYVAGHVLGACMFMIEIAGVRILYTGDYSRLEDRHLCAAEVPSIRPDVLIAESTYGTQIHENREDREHRFTSMVYTIVSRGGRCLIPVFALGRAQELLLILDEFWTKHAELQNIPIFFASSLAKKCMAVYQTFISGMNQNIQKQIAVQNPFLFKHVRSLRSIDFFEDIGPCVVLASPGMLQSGLSRELFEMWCTDTKNGCIIAGYCVEGTLAKHILSEPKEIVGLNGAKLALRMQVAYVSFSAHADYKQTSEFIRRLKPPNLVFVHGEATEMIRLKAAIMREYEDDPTCMQSFSPRNTEPVSLHFRGEKTTKVVGQMATKKAEHGDVVSGVMIRRNFDYHLMHSNDVSSYTDLSKGNILQTENVFFNGHLTLLNYFLNEVTAGKLEILEEYKDGEGKLLRAFKVITIRVKIPVIQIEWFSSPVNDMYADTIVTAVLEAQTGQIALADIPVLSIDGDLNQQYRVCVTDMLLDMFGKETLVEQKCPSGSKLQVKIDEKVAVIDLDEKTVECNNDDVHRLINNVLKRCIPQNLQT</sequence>
<dbReference type="Gene3D" id="3.60.15.10">
    <property type="entry name" value="Ribonuclease Z/Hydroxyacylglutathione hydrolase-like"/>
    <property type="match status" value="1"/>
</dbReference>
<accession>A0ABR3KQ04</accession>
<dbReference type="SMART" id="SM00849">
    <property type="entry name" value="Lactamase_B"/>
    <property type="match status" value="1"/>
</dbReference>
<evidence type="ECO:0000259" key="7">
    <source>
        <dbReference type="SMART" id="SM00849"/>
    </source>
</evidence>
<protein>
    <submittedName>
        <fullName evidence="10">Cleavage and polyadenylation specificity factor subunit</fullName>
    </submittedName>
</protein>
<dbReference type="Pfam" id="PF10996">
    <property type="entry name" value="Beta-Casp"/>
    <property type="match status" value="1"/>
</dbReference>
<gene>
    <name evidence="10" type="ORF">TSPI_09784</name>
</gene>
<evidence type="ECO:0000259" key="8">
    <source>
        <dbReference type="SMART" id="SM01027"/>
    </source>
</evidence>
<dbReference type="Proteomes" id="UP001558632">
    <property type="component" value="Unassembled WGS sequence"/>
</dbReference>
<dbReference type="PANTHER" id="PTHR11203">
    <property type="entry name" value="CLEAVAGE AND POLYADENYLATION SPECIFICITY FACTOR FAMILY MEMBER"/>
    <property type="match status" value="1"/>
</dbReference>
<reference evidence="10 11" key="1">
    <citation type="submission" date="2024-07" db="EMBL/GenBank/DDBJ databases">
        <title>Enhanced genomic and transcriptomic resources for Trichinella pseudospiralis and T. spiralis underpin the discovery of pronounced molecular differences between stages and species.</title>
        <authorList>
            <person name="Pasi K.K."/>
            <person name="La Rosa G."/>
            <person name="Gomez-Morales M.A."/>
            <person name="Tosini F."/>
            <person name="Sumanam S."/>
            <person name="Young N.D."/>
            <person name="Chang B.C."/>
            <person name="Robin G.B."/>
        </authorList>
    </citation>
    <scope>NUCLEOTIDE SEQUENCE [LARGE SCALE GENOMIC DNA]</scope>
    <source>
        <strain evidence="10">ISS534</strain>
    </source>
</reference>
<keyword evidence="5" id="KW-0539">Nucleus</keyword>
<dbReference type="Pfam" id="PF11718">
    <property type="entry name" value="CPSF73-100_C"/>
    <property type="match status" value="1"/>
</dbReference>
<dbReference type="InterPro" id="IPR050698">
    <property type="entry name" value="MBL"/>
</dbReference>
<dbReference type="Gene3D" id="3.40.50.10890">
    <property type="match status" value="1"/>
</dbReference>
<dbReference type="SMART" id="SM01098">
    <property type="entry name" value="CPSF73-100_C"/>
    <property type="match status" value="1"/>
</dbReference>
<evidence type="ECO:0000313" key="11">
    <source>
        <dbReference type="Proteomes" id="UP001558632"/>
    </source>
</evidence>
<evidence type="ECO:0000256" key="4">
    <source>
        <dbReference type="ARBA" id="ARBA00022801"/>
    </source>
</evidence>
<feature type="domain" description="Metallo-beta-lactamase" evidence="7">
    <location>
        <begin position="49"/>
        <end position="259"/>
    </location>
</feature>
<keyword evidence="2" id="KW-0507">mRNA processing</keyword>
<dbReference type="InterPro" id="IPR022712">
    <property type="entry name" value="Beta_Casp"/>
</dbReference>
<evidence type="ECO:0000256" key="5">
    <source>
        <dbReference type="ARBA" id="ARBA00023242"/>
    </source>
</evidence>
<dbReference type="SUPFAM" id="SSF56281">
    <property type="entry name" value="Metallo-hydrolase/oxidoreductase"/>
    <property type="match status" value="1"/>
</dbReference>
<dbReference type="SMART" id="SM01027">
    <property type="entry name" value="Beta-Casp"/>
    <property type="match status" value="1"/>
</dbReference>
<organism evidence="10 11">
    <name type="scientific">Trichinella spiralis</name>
    <name type="common">Trichina worm</name>
    <dbReference type="NCBI Taxonomy" id="6334"/>
    <lineage>
        <taxon>Eukaryota</taxon>
        <taxon>Metazoa</taxon>
        <taxon>Ecdysozoa</taxon>
        <taxon>Nematoda</taxon>
        <taxon>Enoplea</taxon>
        <taxon>Dorylaimia</taxon>
        <taxon>Trichinellida</taxon>
        <taxon>Trichinellidae</taxon>
        <taxon>Trichinella</taxon>
    </lineage>
</organism>
<dbReference type="CDD" id="cd16292">
    <property type="entry name" value="CPSF3-like_MBL-fold"/>
    <property type="match status" value="1"/>
</dbReference>